<dbReference type="EMBL" id="LAZR01004757">
    <property type="protein sequence ID" value="KKN05829.1"/>
    <property type="molecule type" value="Genomic_DNA"/>
</dbReference>
<organism evidence="1">
    <name type="scientific">marine sediment metagenome</name>
    <dbReference type="NCBI Taxonomy" id="412755"/>
    <lineage>
        <taxon>unclassified sequences</taxon>
        <taxon>metagenomes</taxon>
        <taxon>ecological metagenomes</taxon>
    </lineage>
</organism>
<comment type="caution">
    <text evidence="1">The sequence shown here is derived from an EMBL/GenBank/DDBJ whole genome shotgun (WGS) entry which is preliminary data.</text>
</comment>
<dbReference type="AlphaFoldDB" id="A0A0F9MJ51"/>
<sequence>MPDNQVTLAHTVASVDNSDTVVVAAAAGRKYLKIQNTHATVSVWILVGAAPTAVANTGIKILAGESYEMTQAANNIDPRAVNGIGSAVGPAVVLVTQAV</sequence>
<evidence type="ECO:0000313" key="1">
    <source>
        <dbReference type="EMBL" id="KKN05829.1"/>
    </source>
</evidence>
<protein>
    <submittedName>
        <fullName evidence="1">Uncharacterized protein</fullName>
    </submittedName>
</protein>
<proteinExistence type="predicted"/>
<accession>A0A0F9MJ51</accession>
<gene>
    <name evidence="1" type="ORF">LCGC14_1083370</name>
</gene>
<reference evidence="1" key="1">
    <citation type="journal article" date="2015" name="Nature">
        <title>Complex archaea that bridge the gap between prokaryotes and eukaryotes.</title>
        <authorList>
            <person name="Spang A."/>
            <person name="Saw J.H."/>
            <person name="Jorgensen S.L."/>
            <person name="Zaremba-Niedzwiedzka K."/>
            <person name="Martijn J."/>
            <person name="Lind A.E."/>
            <person name="van Eijk R."/>
            <person name="Schleper C."/>
            <person name="Guy L."/>
            <person name="Ettema T.J."/>
        </authorList>
    </citation>
    <scope>NUCLEOTIDE SEQUENCE</scope>
</reference>
<name>A0A0F9MJ51_9ZZZZ</name>